<name>A0A7H8QN12_TALRU</name>
<evidence type="ECO:0000313" key="1">
    <source>
        <dbReference type="EMBL" id="QKX54855.1"/>
    </source>
</evidence>
<keyword evidence="2" id="KW-1185">Reference proteome</keyword>
<dbReference type="GeneID" id="55989455"/>
<sequence length="172" mass="18565">MDTKQTDTFTASRVTFTTPCTFEAVAAKLNSEIQSNGSVTREDLVAVVHQGKDAFTEYFSNKVGSFGFIAFGGGINHSWIQLFGVGGGLRLQRITLGNPLIAITMLKYDLDAGLFVPVELLMKELPEGKGTAIVYVLPSSLVAGVNTDDRLKEAAQSLDEKLEALVRHITSP</sequence>
<proteinExistence type="predicted"/>
<dbReference type="SUPFAM" id="SSF103247">
    <property type="entry name" value="TT1751-like"/>
    <property type="match status" value="1"/>
</dbReference>
<dbReference type="RefSeq" id="XP_035341034.1">
    <property type="nucleotide sequence ID" value="XM_035485141.1"/>
</dbReference>
<dbReference type="Proteomes" id="UP000509510">
    <property type="component" value="Chromosome I"/>
</dbReference>
<accession>A0A7H8QN12</accession>
<dbReference type="KEGG" id="trg:TRUGW13939_01945"/>
<protein>
    <recommendedName>
        <fullName evidence="3">DUF302 domain-containing protein</fullName>
    </recommendedName>
</protein>
<reference evidence="2" key="1">
    <citation type="submission" date="2020-06" db="EMBL/GenBank/DDBJ databases">
        <title>A chromosome-scale genome assembly of Talaromyces rugulosus W13939.</title>
        <authorList>
            <person name="Wang B."/>
            <person name="Guo L."/>
            <person name="Ye K."/>
            <person name="Wang L."/>
        </authorList>
    </citation>
    <scope>NUCLEOTIDE SEQUENCE [LARGE SCALE GENOMIC DNA]</scope>
    <source>
        <strain evidence="2">W13939</strain>
    </source>
</reference>
<dbReference type="OrthoDB" id="5190258at2759"/>
<organism evidence="1 2">
    <name type="scientific">Talaromyces rugulosus</name>
    <name type="common">Penicillium rugulosum</name>
    <dbReference type="NCBI Taxonomy" id="121627"/>
    <lineage>
        <taxon>Eukaryota</taxon>
        <taxon>Fungi</taxon>
        <taxon>Dikarya</taxon>
        <taxon>Ascomycota</taxon>
        <taxon>Pezizomycotina</taxon>
        <taxon>Eurotiomycetes</taxon>
        <taxon>Eurotiomycetidae</taxon>
        <taxon>Eurotiales</taxon>
        <taxon>Trichocomaceae</taxon>
        <taxon>Talaromyces</taxon>
        <taxon>Talaromyces sect. Islandici</taxon>
    </lineage>
</organism>
<dbReference type="InterPro" id="IPR005180">
    <property type="entry name" value="DUF302"/>
</dbReference>
<dbReference type="EMBL" id="CP055898">
    <property type="protein sequence ID" value="QKX54855.1"/>
    <property type="molecule type" value="Genomic_DNA"/>
</dbReference>
<evidence type="ECO:0008006" key="3">
    <source>
        <dbReference type="Google" id="ProtNLM"/>
    </source>
</evidence>
<dbReference type="Gene3D" id="3.30.310.70">
    <property type="entry name" value="TT1751-like domain"/>
    <property type="match status" value="1"/>
</dbReference>
<dbReference type="CDD" id="cd14797">
    <property type="entry name" value="DUF302"/>
    <property type="match status" value="1"/>
</dbReference>
<dbReference type="AlphaFoldDB" id="A0A7H8QN12"/>
<gene>
    <name evidence="1" type="ORF">TRUGW13939_01945</name>
</gene>
<evidence type="ECO:0000313" key="2">
    <source>
        <dbReference type="Proteomes" id="UP000509510"/>
    </source>
</evidence>
<dbReference type="InterPro" id="IPR035923">
    <property type="entry name" value="TT1751-like_sf"/>
</dbReference>